<proteinExistence type="inferred from homology"/>
<comment type="caution">
    <text evidence="12">The sequence shown here is derived from an EMBL/GenBank/DDBJ whole genome shotgun (WGS) entry which is preliminary data.</text>
</comment>
<comment type="subcellular location">
    <subcellularLocation>
        <location evidence="1">Secreted</location>
        <location evidence="1">Cell wall</location>
    </subcellularLocation>
</comment>
<evidence type="ECO:0000313" key="12">
    <source>
        <dbReference type="EMBL" id="KAG0482295.1"/>
    </source>
</evidence>
<evidence type="ECO:0000256" key="9">
    <source>
        <dbReference type="ARBA" id="ARBA00023085"/>
    </source>
</evidence>
<evidence type="ECO:0000256" key="4">
    <source>
        <dbReference type="ARBA" id="ARBA00013229"/>
    </source>
</evidence>
<evidence type="ECO:0000256" key="8">
    <source>
        <dbReference type="ARBA" id="ARBA00022801"/>
    </source>
</evidence>
<keyword evidence="8" id="KW-0378">Hydrolase</keyword>
<dbReference type="EMBL" id="JADCNM010000005">
    <property type="protein sequence ID" value="KAG0482295.1"/>
    <property type="molecule type" value="Genomic_DNA"/>
</dbReference>
<evidence type="ECO:0000256" key="1">
    <source>
        <dbReference type="ARBA" id="ARBA00004191"/>
    </source>
</evidence>
<evidence type="ECO:0000256" key="7">
    <source>
        <dbReference type="ARBA" id="ARBA00022729"/>
    </source>
</evidence>
<dbReference type="InterPro" id="IPR012334">
    <property type="entry name" value="Pectin_lyas_fold"/>
</dbReference>
<feature type="signal peptide" evidence="10">
    <location>
        <begin position="1"/>
        <end position="19"/>
    </location>
</feature>
<feature type="domain" description="Pectinesterase catalytic" evidence="11">
    <location>
        <begin position="86"/>
        <end position="378"/>
    </location>
</feature>
<gene>
    <name evidence="12" type="ORF">HPP92_010379</name>
</gene>
<dbReference type="GO" id="GO:0045490">
    <property type="term" value="P:pectin catabolic process"/>
    <property type="evidence" value="ECO:0007669"/>
    <property type="project" value="UniProtKB-UniPathway"/>
</dbReference>
<comment type="pathway">
    <text evidence="2">Glycan metabolism; pectin degradation; 2-dehydro-3-deoxy-D-gluconate from pectin: step 1/5.</text>
</comment>
<dbReference type="AlphaFoldDB" id="A0A835R6C6"/>
<dbReference type="Gene3D" id="2.160.20.10">
    <property type="entry name" value="Single-stranded right-handed beta-helix, Pectin lyase-like"/>
    <property type="match status" value="1"/>
</dbReference>
<dbReference type="GO" id="GO:0030599">
    <property type="term" value="F:pectinesterase activity"/>
    <property type="evidence" value="ECO:0007669"/>
    <property type="project" value="UniProtKB-EC"/>
</dbReference>
<evidence type="ECO:0000313" key="13">
    <source>
        <dbReference type="Proteomes" id="UP000639772"/>
    </source>
</evidence>
<dbReference type="PANTHER" id="PTHR31321">
    <property type="entry name" value="ACYL-COA THIOESTER HYDROLASE YBHC-RELATED"/>
    <property type="match status" value="1"/>
</dbReference>
<dbReference type="SUPFAM" id="SSF51126">
    <property type="entry name" value="Pectin lyase-like"/>
    <property type="match status" value="1"/>
</dbReference>
<name>A0A835R6C6_VANPL</name>
<sequence length="387" mass="42902">MAKAILPLFLVLLLLPTFSFPLHSPPLARNEPLSHGEDFNNWIAWNLAKHRSDQTLRPSSTADRSHGGGMLDTKLAIAEQGRVRYIVSQDGSGDFGTIREAIDSIPLKNTRRVELEIRPGVYREKVVIPKSMSFVTFLGRPEDPPIITGNDTAATKGKDGVPLSTFHSPTVAINADYFLAANIRFENTAPLPKKRQIGGQAVALRISGNKAAFYNCSFYGAQDTLYDHRGLHYFDSCFIQGSMDFIFGYARSLYQNCQMNSIATRLASVTAQKRSIATMESGFSFINGSVTGSGLVYLGRAWGDHSRVVFSYTYMDRVVIPQGWNSWHIHRPERSGVYYGEYRCGGPGAAWSGRVSWARLLTDQEAQPFLGTYYVNGDAWLVGPPLV</sequence>
<keyword evidence="6" id="KW-0964">Secreted</keyword>
<dbReference type="UniPathway" id="UPA00545">
    <property type="reaction ID" value="UER00823"/>
</dbReference>
<organism evidence="12 13">
    <name type="scientific">Vanilla planifolia</name>
    <name type="common">Vanilla</name>
    <dbReference type="NCBI Taxonomy" id="51239"/>
    <lineage>
        <taxon>Eukaryota</taxon>
        <taxon>Viridiplantae</taxon>
        <taxon>Streptophyta</taxon>
        <taxon>Embryophyta</taxon>
        <taxon>Tracheophyta</taxon>
        <taxon>Spermatophyta</taxon>
        <taxon>Magnoliopsida</taxon>
        <taxon>Liliopsida</taxon>
        <taxon>Asparagales</taxon>
        <taxon>Orchidaceae</taxon>
        <taxon>Vanilloideae</taxon>
        <taxon>Vanilleae</taxon>
        <taxon>Vanilla</taxon>
    </lineage>
</organism>
<evidence type="ECO:0000259" key="11">
    <source>
        <dbReference type="Pfam" id="PF01095"/>
    </source>
</evidence>
<evidence type="ECO:0000256" key="2">
    <source>
        <dbReference type="ARBA" id="ARBA00005184"/>
    </source>
</evidence>
<dbReference type="PANTHER" id="PTHR31321:SF81">
    <property type="entry name" value="PECTINESTERASE"/>
    <property type="match status" value="1"/>
</dbReference>
<accession>A0A835R6C6</accession>
<comment type="similarity">
    <text evidence="3">Belongs to the pectinesterase family.</text>
</comment>
<dbReference type="FunFam" id="2.160.20.10:FF:000008">
    <property type="entry name" value="Pectinesterase"/>
    <property type="match status" value="1"/>
</dbReference>
<protein>
    <recommendedName>
        <fullName evidence="4">pectinesterase</fullName>
        <ecNumber evidence="4">3.1.1.11</ecNumber>
    </recommendedName>
</protein>
<dbReference type="EC" id="3.1.1.11" evidence="4"/>
<evidence type="ECO:0000256" key="6">
    <source>
        <dbReference type="ARBA" id="ARBA00022525"/>
    </source>
</evidence>
<dbReference type="GO" id="GO:0042545">
    <property type="term" value="P:cell wall modification"/>
    <property type="evidence" value="ECO:0007669"/>
    <property type="project" value="InterPro"/>
</dbReference>
<dbReference type="Proteomes" id="UP000639772">
    <property type="component" value="Unassembled WGS sequence"/>
</dbReference>
<dbReference type="InterPro" id="IPR011050">
    <property type="entry name" value="Pectin_lyase_fold/virulence"/>
</dbReference>
<dbReference type="Pfam" id="PF01095">
    <property type="entry name" value="Pectinesterase"/>
    <property type="match status" value="1"/>
</dbReference>
<dbReference type="OrthoDB" id="2019149at2759"/>
<dbReference type="InterPro" id="IPR000070">
    <property type="entry name" value="Pectinesterase_cat"/>
</dbReference>
<keyword evidence="5" id="KW-0134">Cell wall</keyword>
<keyword evidence="7 10" id="KW-0732">Signal</keyword>
<evidence type="ECO:0000256" key="3">
    <source>
        <dbReference type="ARBA" id="ARBA00008891"/>
    </source>
</evidence>
<keyword evidence="9" id="KW-0063">Aspartyl esterase</keyword>
<reference evidence="12 13" key="1">
    <citation type="journal article" date="2020" name="Nat. Food">
        <title>A phased Vanilla planifolia genome enables genetic improvement of flavour and production.</title>
        <authorList>
            <person name="Hasing T."/>
            <person name="Tang H."/>
            <person name="Brym M."/>
            <person name="Khazi F."/>
            <person name="Huang T."/>
            <person name="Chambers A.H."/>
        </authorList>
    </citation>
    <scope>NUCLEOTIDE SEQUENCE [LARGE SCALE GENOMIC DNA]</scope>
    <source>
        <tissue evidence="12">Leaf</tissue>
    </source>
</reference>
<evidence type="ECO:0000256" key="5">
    <source>
        <dbReference type="ARBA" id="ARBA00022512"/>
    </source>
</evidence>
<feature type="chain" id="PRO_5032434030" description="pectinesterase" evidence="10">
    <location>
        <begin position="20"/>
        <end position="387"/>
    </location>
</feature>
<evidence type="ECO:0000256" key="10">
    <source>
        <dbReference type="SAM" id="SignalP"/>
    </source>
</evidence>